<proteinExistence type="predicted"/>
<gene>
    <name evidence="2" type="ORF">LCGC14_0003660</name>
</gene>
<dbReference type="Pfam" id="PF05973">
    <property type="entry name" value="Gp49"/>
    <property type="match status" value="1"/>
</dbReference>
<accession>A0A0F9W512</accession>
<evidence type="ECO:0008006" key="3">
    <source>
        <dbReference type="Google" id="ProtNLM"/>
    </source>
</evidence>
<dbReference type="AlphaFoldDB" id="A0A0F9W512"/>
<evidence type="ECO:0000256" key="1">
    <source>
        <dbReference type="SAM" id="MobiDB-lite"/>
    </source>
</evidence>
<comment type="caution">
    <text evidence="2">The sequence shown here is derived from an EMBL/GenBank/DDBJ whole genome shotgun (WGS) entry which is preliminary data.</text>
</comment>
<reference evidence="2" key="1">
    <citation type="journal article" date="2015" name="Nature">
        <title>Complex archaea that bridge the gap between prokaryotes and eukaryotes.</title>
        <authorList>
            <person name="Spang A."/>
            <person name="Saw J.H."/>
            <person name="Jorgensen S.L."/>
            <person name="Zaremba-Niedzwiedzka K."/>
            <person name="Martijn J."/>
            <person name="Lind A.E."/>
            <person name="van Eijk R."/>
            <person name="Schleper C."/>
            <person name="Guy L."/>
            <person name="Ettema T.J."/>
        </authorList>
    </citation>
    <scope>NUCLEOTIDE SEQUENCE</scope>
</reference>
<feature type="region of interest" description="Disordered" evidence="1">
    <location>
        <begin position="91"/>
        <end position="110"/>
    </location>
</feature>
<protein>
    <recommendedName>
        <fullName evidence="3">Type II toxin-antitoxin system RelE/ParE family toxin</fullName>
    </recommendedName>
</protein>
<dbReference type="InterPro" id="IPR009241">
    <property type="entry name" value="HigB-like"/>
</dbReference>
<sequence>MSWTIEYKYKDVEQFVLKLPAGMSAKYFRLTDLMLEFGADLGMPHTKVMSDGLCELRVKSKEGIARVFFCTRVGKRVIMLHGFVKKTPKTPAKELRKAQQRLSEVKNEPW</sequence>
<organism evidence="2">
    <name type="scientific">marine sediment metagenome</name>
    <dbReference type="NCBI Taxonomy" id="412755"/>
    <lineage>
        <taxon>unclassified sequences</taxon>
        <taxon>metagenomes</taxon>
        <taxon>ecological metagenomes</taxon>
    </lineage>
</organism>
<evidence type="ECO:0000313" key="2">
    <source>
        <dbReference type="EMBL" id="KKO12356.1"/>
    </source>
</evidence>
<name>A0A0F9W512_9ZZZZ</name>
<dbReference type="EMBL" id="LAZR01000001">
    <property type="protein sequence ID" value="KKO12356.1"/>
    <property type="molecule type" value="Genomic_DNA"/>
</dbReference>